<evidence type="ECO:0000256" key="1">
    <source>
        <dbReference type="SAM" id="MobiDB-lite"/>
    </source>
</evidence>
<evidence type="ECO:0000256" key="2">
    <source>
        <dbReference type="SAM" id="SignalP"/>
    </source>
</evidence>
<evidence type="ECO:0000313" key="4">
    <source>
        <dbReference type="RefSeq" id="XP_025024428.1"/>
    </source>
</evidence>
<dbReference type="AlphaFoldDB" id="A0A9F5N1D9"/>
<gene>
    <name evidence="4" type="primary">LOC103060713</name>
</gene>
<dbReference type="GeneID" id="103060713"/>
<protein>
    <submittedName>
        <fullName evidence="4">Uncharacterized protein LOC103060713 isoform X1</fullName>
    </submittedName>
</protein>
<feature type="region of interest" description="Disordered" evidence="1">
    <location>
        <begin position="237"/>
        <end position="256"/>
    </location>
</feature>
<sequence>MNVILLVLLTRTNYFLVFMQHDSIRPVILRRRSSSDLTKPKFGTMPLISLHGDSTNPIMLSANQTLHRLHTRRTLSMFFPMKMHQDSEQQEPADSEPVYEEVGSFTDMDFLEPNHSLLSPMDQAKKPISFSDQVMSSMLPSCLLPRASGTDLAKPCCFERTFQVEPNKENLSDRTPGHRVIPTVSIEQQTKPPQAQVALDKEEGQPTADPTLHREISAEVETQFCSCMENDCDGNREPASLTDDSSMSFWWPDHAK</sequence>
<dbReference type="Proteomes" id="UP000695026">
    <property type="component" value="Unplaced"/>
</dbReference>
<keyword evidence="2" id="KW-0732">Signal</keyword>
<name>A0A9F5N1D9_PYTBI</name>
<feature type="signal peptide" evidence="2">
    <location>
        <begin position="1"/>
        <end position="19"/>
    </location>
</feature>
<feature type="region of interest" description="Disordered" evidence="1">
    <location>
        <begin position="188"/>
        <end position="211"/>
    </location>
</feature>
<organism evidence="3 4">
    <name type="scientific">Python bivittatus</name>
    <name type="common">Burmese python</name>
    <name type="synonym">Python molurus bivittatus</name>
    <dbReference type="NCBI Taxonomy" id="176946"/>
    <lineage>
        <taxon>Eukaryota</taxon>
        <taxon>Metazoa</taxon>
        <taxon>Chordata</taxon>
        <taxon>Craniata</taxon>
        <taxon>Vertebrata</taxon>
        <taxon>Euteleostomi</taxon>
        <taxon>Lepidosauria</taxon>
        <taxon>Squamata</taxon>
        <taxon>Bifurcata</taxon>
        <taxon>Unidentata</taxon>
        <taxon>Episquamata</taxon>
        <taxon>Toxicofera</taxon>
        <taxon>Serpentes</taxon>
        <taxon>Henophidia</taxon>
        <taxon>Pythonidae</taxon>
        <taxon>Python</taxon>
    </lineage>
</organism>
<dbReference type="RefSeq" id="XP_025024428.1">
    <property type="nucleotide sequence ID" value="XM_025168660.1"/>
</dbReference>
<feature type="chain" id="PRO_5039932784" evidence="2">
    <location>
        <begin position="20"/>
        <end position="256"/>
    </location>
</feature>
<keyword evidence="3" id="KW-1185">Reference proteome</keyword>
<accession>A0A9F5N1D9</accession>
<dbReference type="OrthoDB" id="9048329at2759"/>
<reference evidence="4" key="1">
    <citation type="submission" date="2025-08" db="UniProtKB">
        <authorList>
            <consortium name="RefSeq"/>
        </authorList>
    </citation>
    <scope>IDENTIFICATION</scope>
    <source>
        <tissue evidence="4">Liver</tissue>
    </source>
</reference>
<evidence type="ECO:0000313" key="3">
    <source>
        <dbReference type="Proteomes" id="UP000695026"/>
    </source>
</evidence>
<proteinExistence type="predicted"/>